<gene>
    <name evidence="1" type="ORF">M6B38_217940</name>
</gene>
<name>A0AAX6E0V6_IRIPA</name>
<reference evidence="1" key="2">
    <citation type="submission" date="2023-04" db="EMBL/GenBank/DDBJ databases">
        <authorList>
            <person name="Bruccoleri R.E."/>
            <person name="Oakeley E.J."/>
            <person name="Faust A.-M."/>
            <person name="Dessus-Babus S."/>
            <person name="Altorfer M."/>
            <person name="Burckhardt D."/>
            <person name="Oertli M."/>
            <person name="Naumann U."/>
            <person name="Petersen F."/>
            <person name="Wong J."/>
        </authorList>
    </citation>
    <scope>NUCLEOTIDE SEQUENCE</scope>
    <source>
        <strain evidence="1">GSM-AAB239-AS_SAM_17_03QT</strain>
        <tissue evidence="1">Leaf</tissue>
    </source>
</reference>
<evidence type="ECO:0000313" key="2">
    <source>
        <dbReference type="Proteomes" id="UP001140949"/>
    </source>
</evidence>
<keyword evidence="2" id="KW-1185">Reference proteome</keyword>
<evidence type="ECO:0000313" key="1">
    <source>
        <dbReference type="EMBL" id="KAJ6797579.1"/>
    </source>
</evidence>
<organism evidence="1 2">
    <name type="scientific">Iris pallida</name>
    <name type="common">Sweet iris</name>
    <dbReference type="NCBI Taxonomy" id="29817"/>
    <lineage>
        <taxon>Eukaryota</taxon>
        <taxon>Viridiplantae</taxon>
        <taxon>Streptophyta</taxon>
        <taxon>Embryophyta</taxon>
        <taxon>Tracheophyta</taxon>
        <taxon>Spermatophyta</taxon>
        <taxon>Magnoliopsida</taxon>
        <taxon>Liliopsida</taxon>
        <taxon>Asparagales</taxon>
        <taxon>Iridaceae</taxon>
        <taxon>Iridoideae</taxon>
        <taxon>Irideae</taxon>
        <taxon>Iris</taxon>
    </lineage>
</organism>
<dbReference type="AlphaFoldDB" id="A0AAX6E0V6"/>
<dbReference type="Proteomes" id="UP001140949">
    <property type="component" value="Unassembled WGS sequence"/>
</dbReference>
<dbReference type="EMBL" id="JANAVB010040818">
    <property type="protein sequence ID" value="KAJ6797579.1"/>
    <property type="molecule type" value="Genomic_DNA"/>
</dbReference>
<reference evidence="1" key="1">
    <citation type="journal article" date="2023" name="GigaByte">
        <title>Genome assembly of the bearded iris, Iris pallida Lam.</title>
        <authorList>
            <person name="Bruccoleri R.E."/>
            <person name="Oakeley E.J."/>
            <person name="Faust A.M.E."/>
            <person name="Altorfer M."/>
            <person name="Dessus-Babus S."/>
            <person name="Burckhardt D."/>
            <person name="Oertli M."/>
            <person name="Naumann U."/>
            <person name="Petersen F."/>
            <person name="Wong J."/>
        </authorList>
    </citation>
    <scope>NUCLEOTIDE SEQUENCE</scope>
    <source>
        <strain evidence="1">GSM-AAB239-AS_SAM_17_03QT</strain>
    </source>
</reference>
<sequence>MEALCDTYYGQEPGGILEPARVALDLEAEEA</sequence>
<accession>A0AAX6E0V6</accession>
<comment type="caution">
    <text evidence="1">The sequence shown here is derived from an EMBL/GenBank/DDBJ whole genome shotgun (WGS) entry which is preliminary data.</text>
</comment>
<proteinExistence type="predicted"/>
<protein>
    <submittedName>
        <fullName evidence="1">Uncharacterized protein</fullName>
    </submittedName>
</protein>